<organism evidence="1">
    <name type="scientific">hydrothermal vent metagenome</name>
    <dbReference type="NCBI Taxonomy" id="652676"/>
    <lineage>
        <taxon>unclassified sequences</taxon>
        <taxon>metagenomes</taxon>
        <taxon>ecological metagenomes</taxon>
    </lineage>
</organism>
<name>A0A3B1DHN5_9ZZZZ</name>
<reference evidence="1" key="1">
    <citation type="submission" date="2018-06" db="EMBL/GenBank/DDBJ databases">
        <authorList>
            <person name="Zhirakovskaya E."/>
        </authorList>
    </citation>
    <scope>NUCLEOTIDE SEQUENCE</scope>
</reference>
<gene>
    <name evidence="1" type="ORF">MNBD_PLANCTO03-87</name>
</gene>
<accession>A0A3B1DHN5</accession>
<evidence type="ECO:0000313" key="1">
    <source>
        <dbReference type="EMBL" id="VAX41929.1"/>
    </source>
</evidence>
<dbReference type="EMBL" id="UOGK01000613">
    <property type="protein sequence ID" value="VAX41929.1"/>
    <property type="molecule type" value="Genomic_DNA"/>
</dbReference>
<sequence>MKKKNRINPIEQHFEKVILGGVSVVLLWVVSMQFLGEPNAVKVGNSPTPVAPDRVFDPIAEEAEQLLAKMRNPTPPLPEVPEQDVVQRFEQVRTIASARGMRITRFGESVVIEGPEGGIAGGDMSATTYAMPALPVPATLALATHRGTIDPFMATANEELRAYLPSEQPFDALAVSIEGMVDGSSLRESLETDPDGEEGPLRPLPLSWWRGNLDLLGIEVEREELTSGGWTGRVV</sequence>
<protein>
    <submittedName>
        <fullName evidence="1">Uncharacterized protein</fullName>
    </submittedName>
</protein>
<proteinExistence type="predicted"/>
<dbReference type="AlphaFoldDB" id="A0A3B1DHN5"/>
<feature type="non-terminal residue" evidence="1">
    <location>
        <position position="235"/>
    </location>
</feature>